<dbReference type="SUPFAM" id="SSF56112">
    <property type="entry name" value="Protein kinase-like (PK-like)"/>
    <property type="match status" value="1"/>
</dbReference>
<protein>
    <recommendedName>
        <fullName evidence="2">Protein kinase domain-containing protein</fullName>
    </recommendedName>
</protein>
<dbReference type="Gene3D" id="1.10.510.10">
    <property type="entry name" value="Transferase(Phosphotransferase) domain 1"/>
    <property type="match status" value="2"/>
</dbReference>
<dbReference type="Proteomes" id="UP000001312">
    <property type="component" value="Unassembled WGS sequence"/>
</dbReference>
<feature type="compositionally biased region" description="Low complexity" evidence="1">
    <location>
        <begin position="637"/>
        <end position="652"/>
    </location>
</feature>
<dbReference type="Pfam" id="PF06985">
    <property type="entry name" value="HET"/>
    <property type="match status" value="1"/>
</dbReference>
<evidence type="ECO:0000259" key="2">
    <source>
        <dbReference type="PROSITE" id="PS50011"/>
    </source>
</evidence>
<dbReference type="InterPro" id="IPR011009">
    <property type="entry name" value="Kinase-like_dom_sf"/>
</dbReference>
<dbReference type="GO" id="GO:0005524">
    <property type="term" value="F:ATP binding"/>
    <property type="evidence" value="ECO:0007669"/>
    <property type="project" value="InterPro"/>
</dbReference>
<reference evidence="4" key="1">
    <citation type="journal article" date="2011" name="PLoS Genet.">
        <title>Genomic analysis of the necrotrophic fungal pathogens Sclerotinia sclerotiorum and Botrytis cinerea.</title>
        <authorList>
            <person name="Amselem J."/>
            <person name="Cuomo C.A."/>
            <person name="van Kan J.A."/>
            <person name="Viaud M."/>
            <person name="Benito E.P."/>
            <person name="Couloux A."/>
            <person name="Coutinho P.M."/>
            <person name="de Vries R.P."/>
            <person name="Dyer P.S."/>
            <person name="Fillinger S."/>
            <person name="Fournier E."/>
            <person name="Gout L."/>
            <person name="Hahn M."/>
            <person name="Kohn L."/>
            <person name="Lapalu N."/>
            <person name="Plummer K.M."/>
            <person name="Pradier J.M."/>
            <person name="Quevillon E."/>
            <person name="Sharon A."/>
            <person name="Simon A."/>
            <person name="ten Have A."/>
            <person name="Tudzynski B."/>
            <person name="Tudzynski P."/>
            <person name="Wincker P."/>
            <person name="Andrew M."/>
            <person name="Anthouard V."/>
            <person name="Beever R.E."/>
            <person name="Beffa R."/>
            <person name="Benoit I."/>
            <person name="Bouzid O."/>
            <person name="Brault B."/>
            <person name="Chen Z."/>
            <person name="Choquer M."/>
            <person name="Collemare J."/>
            <person name="Cotton P."/>
            <person name="Danchin E.G."/>
            <person name="Da Silva C."/>
            <person name="Gautier A."/>
            <person name="Giraud C."/>
            <person name="Giraud T."/>
            <person name="Gonzalez C."/>
            <person name="Grossetete S."/>
            <person name="Guldener U."/>
            <person name="Henrissat B."/>
            <person name="Howlett B.J."/>
            <person name="Kodira C."/>
            <person name="Kretschmer M."/>
            <person name="Lappartient A."/>
            <person name="Leroch M."/>
            <person name="Levis C."/>
            <person name="Mauceli E."/>
            <person name="Neuveglise C."/>
            <person name="Oeser B."/>
            <person name="Pearson M."/>
            <person name="Poulain J."/>
            <person name="Poussereau N."/>
            <person name="Quesneville H."/>
            <person name="Rascle C."/>
            <person name="Schumacher J."/>
            <person name="Segurens B."/>
            <person name="Sexton A."/>
            <person name="Silva E."/>
            <person name="Sirven C."/>
            <person name="Soanes D.M."/>
            <person name="Talbot N.J."/>
            <person name="Templeton M."/>
            <person name="Yandava C."/>
            <person name="Yarden O."/>
            <person name="Zeng Q."/>
            <person name="Rollins J.A."/>
            <person name="Lebrun M.H."/>
            <person name="Dickman M."/>
        </authorList>
    </citation>
    <scope>NUCLEOTIDE SEQUENCE [LARGE SCALE GENOMIC DNA]</scope>
    <source>
        <strain evidence="4">ATCC 18683 / 1980 / Ss-1</strain>
    </source>
</reference>
<dbReference type="EMBL" id="CH476624">
    <property type="protein sequence ID" value="EDO01337.1"/>
    <property type="molecule type" value="Genomic_DNA"/>
</dbReference>
<sequence>MTALRRKAPDFQVEERNAGEQCERAAAAEKLPTNSIDLGSEIWKVAKSNVIGVSIEGYYFPDDEYDSLLKEVTIQDALGGGHEVLPLVKYVLDHTKKTFATLLQVFTDSKSRREVMDSLMASEFKDTLLGSHKLDPSYFKHKLWNESTIDTFKDKRLSFIVPTFDSETFMYEFDKNQPLPFTASGRADTPPRSGHFSQVECVEMSASKHNMADVKSKTFKVALKKLIRLGDPGYGIEKEWEREARAHQQLNQKSDNIIQAFAAFHQIAMNNKWNDEYYLVLEWADGGSLFDFWKSHPEPQVEHLDHSQVRRRIKGMLEQLYGLAQALEAMHSTRSHSPRHSRSDSASSPALRPQMSADWKESSLGAGVLPADSSSLPTFNFDSADDDDSKLTVPSIVVSSDPVSLKVTESPDSQNWRHGDIKPENKLRFIVDEDYDKLGVLKLADLGRTQQHQFVTRMRHTTERELWRTRWYEPPDLDGKNQEKAGGKISRLYDIWSMGAVIFEAVLWLLYGYESHNDFWKENGFLTGETHVTPYWRKEGEGKYRVTDVVNKWMDDILEPNSEPKDAISGLIKLVSERLLKIDLPPNSDLYTKGFRTNAKDLREQLAIILERANGDERYLFSGKNRRRMSQPDVADSATKSSSQSTGNSSSSPNDTRIDTLTPEAAPELPLLANDHDPSSKNLESFIKVLKAWLKECDSNHGCVCAPKDTHLVPKRLINVEIPTMPKIVTADLYKNIPSGGIRYLALSHKWGDMPAEAKTTMKNIEERKDMIPLDELPLSFKNAIVITKALKCSYLWIDSLCIIQGLDGEFSQEADKMQTTFDGAYCVLAACSAQSAKDGFLHSRGSRPKYLKTNNVYVSPVTNDFESDVLRSPLSCRGWVLQERALARRTIYFTDTQTYWECAFLGDPNFPDYTIRPTSTVGEQIDLFINLFQTYTRLEFSHPQDRPVAINGLMERLTVAFKTRSLAGLFETFWGRCLLWRRADNVELLRKIPHGTHSRRVPPTWSWMAFDGAISFIEPLGGQVDWNNSGVTLQFANLNCDQTSWLKTSRHSDSLAIQAKAFDFNIPAGAGESEASIFYDGEKITPTKCVIIGTDKQNLNDASTKKHYVLIVKPVSKASNGMSYERVGVGYMLGKFIHLDKSYVTVTIE</sequence>
<dbReference type="InterPro" id="IPR010730">
    <property type="entry name" value="HET"/>
</dbReference>
<dbReference type="PANTHER" id="PTHR24359">
    <property type="entry name" value="SERINE/THREONINE-PROTEIN KINASE SBK1"/>
    <property type="match status" value="1"/>
</dbReference>
<dbReference type="AlphaFoldDB" id="A7EES1"/>
<feature type="domain" description="Protein kinase" evidence="2">
    <location>
        <begin position="185"/>
        <end position="580"/>
    </location>
</feature>
<gene>
    <name evidence="3" type="ORF">SS1G_03811</name>
</gene>
<feature type="region of interest" description="Disordered" evidence="1">
    <location>
        <begin position="331"/>
        <end position="356"/>
    </location>
</feature>
<dbReference type="InterPro" id="IPR000719">
    <property type="entry name" value="Prot_kinase_dom"/>
</dbReference>
<accession>A7EES1</accession>
<dbReference type="SMART" id="SM00220">
    <property type="entry name" value="S_TKc"/>
    <property type="match status" value="1"/>
</dbReference>
<evidence type="ECO:0000313" key="4">
    <source>
        <dbReference type="Proteomes" id="UP000001312"/>
    </source>
</evidence>
<dbReference type="PANTHER" id="PTHR24359:SF1">
    <property type="entry name" value="INHIBITOR OF NUCLEAR FACTOR KAPPA-B KINASE EPSILON SUBUNIT HOMOLOG 1-RELATED"/>
    <property type="match status" value="1"/>
</dbReference>
<organism evidence="3 4">
    <name type="scientific">Sclerotinia sclerotiorum (strain ATCC 18683 / 1980 / Ss-1)</name>
    <name type="common">White mold</name>
    <name type="synonym">Whetzelinia sclerotiorum</name>
    <dbReference type="NCBI Taxonomy" id="665079"/>
    <lineage>
        <taxon>Eukaryota</taxon>
        <taxon>Fungi</taxon>
        <taxon>Dikarya</taxon>
        <taxon>Ascomycota</taxon>
        <taxon>Pezizomycotina</taxon>
        <taxon>Leotiomycetes</taxon>
        <taxon>Helotiales</taxon>
        <taxon>Sclerotiniaceae</taxon>
        <taxon>Sclerotinia</taxon>
    </lineage>
</organism>
<dbReference type="RefSeq" id="XP_001595722.1">
    <property type="nucleotide sequence ID" value="XM_001595672.1"/>
</dbReference>
<evidence type="ECO:0000256" key="1">
    <source>
        <dbReference type="SAM" id="MobiDB-lite"/>
    </source>
</evidence>
<dbReference type="eggNOG" id="ENOG502R41Z">
    <property type="taxonomic scope" value="Eukaryota"/>
</dbReference>
<dbReference type="PROSITE" id="PS50011">
    <property type="entry name" value="PROTEIN_KINASE_DOM"/>
    <property type="match status" value="1"/>
</dbReference>
<proteinExistence type="predicted"/>
<dbReference type="OMA" id="HICEEID"/>
<feature type="region of interest" description="Disordered" evidence="1">
    <location>
        <begin position="621"/>
        <end position="660"/>
    </location>
</feature>
<dbReference type="HOGENOM" id="CLU_002639_7_0_1"/>
<keyword evidence="4" id="KW-1185">Reference proteome</keyword>
<dbReference type="GeneID" id="5491849"/>
<dbReference type="KEGG" id="ssl:SS1G_03811"/>
<name>A7EES1_SCLS1</name>
<dbReference type="InParanoid" id="A7EES1"/>
<evidence type="ECO:0000313" key="3">
    <source>
        <dbReference type="EMBL" id="EDO01337.1"/>
    </source>
</evidence>
<dbReference type="GO" id="GO:0004674">
    <property type="term" value="F:protein serine/threonine kinase activity"/>
    <property type="evidence" value="ECO:0000318"/>
    <property type="project" value="GO_Central"/>
</dbReference>